<dbReference type="EMBL" id="LT670818">
    <property type="protein sequence ID" value="SHG58979.1"/>
    <property type="molecule type" value="Genomic_DNA"/>
</dbReference>
<keyword evidence="1" id="KW-0678">Repressor</keyword>
<evidence type="ECO:0000256" key="2">
    <source>
        <dbReference type="ARBA" id="ARBA00023015"/>
    </source>
</evidence>
<dbReference type="InterPro" id="IPR009057">
    <property type="entry name" value="Homeodomain-like_sf"/>
</dbReference>
<evidence type="ECO:0000256" key="4">
    <source>
        <dbReference type="ARBA" id="ARBA00023163"/>
    </source>
</evidence>
<keyword evidence="3 5" id="KW-0238">DNA-binding</keyword>
<dbReference type="OrthoDB" id="9779746at2"/>
<sequence>MTSKSAPSIAAPPTAASPPGRKRRAPGQKHEDKRIAILRMAAQLFAENGYDTTSLDAIADGVGIHKATLYHYLPNKETILYQCLLASFEDLDVEIAAMRDRSVPVLDRLRRFVRSLARAQNGDFGRCLVLVGERPLALAPGGKIKEFQRRLDMAVRELTLEGVLSGQLRPVDPGLVSAMLFGALNWVPRWFRPDKRLSLDEVADAFVDMLALGVVPRA</sequence>
<dbReference type="InterPro" id="IPR036271">
    <property type="entry name" value="Tet_transcr_reg_TetR-rel_C_sf"/>
</dbReference>
<feature type="DNA-binding region" description="H-T-H motif" evidence="5">
    <location>
        <begin position="54"/>
        <end position="73"/>
    </location>
</feature>
<accession>A0A1M5L2J5</accession>
<dbReference type="RefSeq" id="WP_079566787.1">
    <property type="nucleotide sequence ID" value="NZ_LT670818.1"/>
</dbReference>
<evidence type="ECO:0000313" key="8">
    <source>
        <dbReference type="EMBL" id="SHG58979.1"/>
    </source>
</evidence>
<organism evidence="8 9">
    <name type="scientific">Bradyrhizobium erythrophlei</name>
    <dbReference type="NCBI Taxonomy" id="1437360"/>
    <lineage>
        <taxon>Bacteria</taxon>
        <taxon>Pseudomonadati</taxon>
        <taxon>Pseudomonadota</taxon>
        <taxon>Alphaproteobacteria</taxon>
        <taxon>Hyphomicrobiales</taxon>
        <taxon>Nitrobacteraceae</taxon>
        <taxon>Bradyrhizobium</taxon>
    </lineage>
</organism>
<dbReference type="InterPro" id="IPR041490">
    <property type="entry name" value="KstR2_TetR_C"/>
</dbReference>
<dbReference type="PANTHER" id="PTHR30055:SF175">
    <property type="entry name" value="HTH-TYPE TRANSCRIPTIONAL REPRESSOR KSTR2"/>
    <property type="match status" value="1"/>
</dbReference>
<feature type="compositionally biased region" description="Low complexity" evidence="6">
    <location>
        <begin position="1"/>
        <end position="19"/>
    </location>
</feature>
<keyword evidence="4" id="KW-0804">Transcription</keyword>
<dbReference type="Proteomes" id="UP000190675">
    <property type="component" value="Chromosome I"/>
</dbReference>
<dbReference type="Gene3D" id="1.10.10.60">
    <property type="entry name" value="Homeodomain-like"/>
    <property type="match status" value="1"/>
</dbReference>
<dbReference type="Pfam" id="PF00440">
    <property type="entry name" value="TetR_N"/>
    <property type="match status" value="1"/>
</dbReference>
<protein>
    <submittedName>
        <fullName evidence="8">Transcriptional regulator, TetR family</fullName>
    </submittedName>
</protein>
<evidence type="ECO:0000256" key="5">
    <source>
        <dbReference type="PROSITE-ProRule" id="PRU00335"/>
    </source>
</evidence>
<proteinExistence type="predicted"/>
<evidence type="ECO:0000313" key="9">
    <source>
        <dbReference type="Proteomes" id="UP000190675"/>
    </source>
</evidence>
<keyword evidence="2" id="KW-0805">Transcription regulation</keyword>
<evidence type="ECO:0000259" key="7">
    <source>
        <dbReference type="PROSITE" id="PS50977"/>
    </source>
</evidence>
<dbReference type="Gene3D" id="1.10.357.10">
    <property type="entry name" value="Tetracycline Repressor, domain 2"/>
    <property type="match status" value="1"/>
</dbReference>
<dbReference type="PROSITE" id="PS50977">
    <property type="entry name" value="HTH_TETR_2"/>
    <property type="match status" value="1"/>
</dbReference>
<feature type="domain" description="HTH tetR-type" evidence="7">
    <location>
        <begin position="31"/>
        <end position="91"/>
    </location>
</feature>
<dbReference type="SUPFAM" id="SSF48498">
    <property type="entry name" value="Tetracyclin repressor-like, C-terminal domain"/>
    <property type="match status" value="1"/>
</dbReference>
<dbReference type="InterPro" id="IPR001647">
    <property type="entry name" value="HTH_TetR"/>
</dbReference>
<dbReference type="PANTHER" id="PTHR30055">
    <property type="entry name" value="HTH-TYPE TRANSCRIPTIONAL REGULATOR RUTR"/>
    <property type="match status" value="1"/>
</dbReference>
<dbReference type="Pfam" id="PF17932">
    <property type="entry name" value="TetR_C_24"/>
    <property type="match status" value="1"/>
</dbReference>
<name>A0A1M5L2J5_9BRAD</name>
<reference evidence="8 9" key="1">
    <citation type="submission" date="2016-11" db="EMBL/GenBank/DDBJ databases">
        <authorList>
            <person name="Jaros S."/>
            <person name="Januszkiewicz K."/>
            <person name="Wedrychowicz H."/>
        </authorList>
    </citation>
    <scope>NUCLEOTIDE SEQUENCE [LARGE SCALE GENOMIC DNA]</scope>
    <source>
        <strain evidence="8 9">GAS242</strain>
    </source>
</reference>
<dbReference type="SUPFAM" id="SSF46689">
    <property type="entry name" value="Homeodomain-like"/>
    <property type="match status" value="1"/>
</dbReference>
<dbReference type="PRINTS" id="PR00455">
    <property type="entry name" value="HTHTETR"/>
</dbReference>
<evidence type="ECO:0000256" key="3">
    <source>
        <dbReference type="ARBA" id="ARBA00023125"/>
    </source>
</evidence>
<dbReference type="AlphaFoldDB" id="A0A1M5L2J5"/>
<evidence type="ECO:0000256" key="1">
    <source>
        <dbReference type="ARBA" id="ARBA00022491"/>
    </source>
</evidence>
<dbReference type="GO" id="GO:0003700">
    <property type="term" value="F:DNA-binding transcription factor activity"/>
    <property type="evidence" value="ECO:0007669"/>
    <property type="project" value="TreeGrafter"/>
</dbReference>
<feature type="region of interest" description="Disordered" evidence="6">
    <location>
        <begin position="1"/>
        <end position="30"/>
    </location>
</feature>
<dbReference type="GO" id="GO:0000976">
    <property type="term" value="F:transcription cis-regulatory region binding"/>
    <property type="evidence" value="ECO:0007669"/>
    <property type="project" value="TreeGrafter"/>
</dbReference>
<gene>
    <name evidence="8" type="ORF">SAMN05444169_3206</name>
</gene>
<evidence type="ECO:0000256" key="6">
    <source>
        <dbReference type="SAM" id="MobiDB-lite"/>
    </source>
</evidence>
<dbReference type="InterPro" id="IPR050109">
    <property type="entry name" value="HTH-type_TetR-like_transc_reg"/>
</dbReference>